<dbReference type="EMBL" id="GL996528">
    <property type="protein sequence ID" value="EGV60259.1"/>
    <property type="molecule type" value="Genomic_DNA"/>
</dbReference>
<evidence type="ECO:0000313" key="3">
    <source>
        <dbReference type="EMBL" id="EGV60259.1"/>
    </source>
</evidence>
<feature type="domain" description="DUF155" evidence="2">
    <location>
        <begin position="22"/>
        <end position="201"/>
    </location>
</feature>
<sequence length="256" mass="29521">MQQTDLISSKESTGTAEKKELIILSNGTVIGWNFGEQQLLEVAPRLSSALDEQYAYESDEFDFIELEQLPPNPKSNGNSYMINDIILIQNVTEEKKILDKVAFSIGMSRSTRVSILEDNLEQFLKITRRNSDRLSKGLPVTASEHDVLQLTGKLFLLRGKLNLYNELIDTPDLYWSEPTLEKIYQQISTSLDINWRISILNRKLDYATDEQRAFLSFLNERKGTRLEWTIIILILIEVGFETYRFWQDTRPGSSSE</sequence>
<protein>
    <submittedName>
        <fullName evidence="3">DUF155-domain-containing protein</fullName>
    </submittedName>
</protein>
<evidence type="ECO:0000259" key="2">
    <source>
        <dbReference type="Pfam" id="PF02582"/>
    </source>
</evidence>
<name>G3BD76_CANTC</name>
<dbReference type="InterPro" id="IPR051624">
    <property type="entry name" value="RMD1/Sad1-interacting"/>
</dbReference>
<proteinExistence type="inferred from homology"/>
<comment type="similarity">
    <text evidence="1">Belongs to the RMD1/sif2 family.</text>
</comment>
<dbReference type="GO" id="GO:0005739">
    <property type="term" value="C:mitochondrion"/>
    <property type="evidence" value="ECO:0007669"/>
    <property type="project" value="UniProtKB-ARBA"/>
</dbReference>
<dbReference type="GeneID" id="18246266"/>
<keyword evidence="4" id="KW-1185">Reference proteome</keyword>
<evidence type="ECO:0000256" key="1">
    <source>
        <dbReference type="ARBA" id="ARBA00008306"/>
    </source>
</evidence>
<dbReference type="eggNOG" id="KOG2861">
    <property type="taxonomic scope" value="Eukaryota"/>
</dbReference>
<dbReference type="GO" id="GO:0070131">
    <property type="term" value="P:positive regulation of mitochondrial translation"/>
    <property type="evidence" value="ECO:0007669"/>
    <property type="project" value="TreeGrafter"/>
</dbReference>
<dbReference type="OrthoDB" id="242766at2759"/>
<dbReference type="HOGENOM" id="CLU_011220_0_1_1"/>
<dbReference type="KEGG" id="cten:18246266"/>
<reference evidence="3 4" key="1">
    <citation type="journal article" date="2011" name="Proc. Natl. Acad. Sci. U.S.A.">
        <title>Comparative genomics of xylose-fermenting fungi for enhanced biofuel production.</title>
        <authorList>
            <person name="Wohlbach D.J."/>
            <person name="Kuo A."/>
            <person name="Sato T.K."/>
            <person name="Potts K.M."/>
            <person name="Salamov A.A."/>
            <person name="LaButti K.M."/>
            <person name="Sun H."/>
            <person name="Clum A."/>
            <person name="Pangilinan J.L."/>
            <person name="Lindquist E.A."/>
            <person name="Lucas S."/>
            <person name="Lapidus A."/>
            <person name="Jin M."/>
            <person name="Gunawan C."/>
            <person name="Balan V."/>
            <person name="Dale B.E."/>
            <person name="Jeffries T.W."/>
            <person name="Zinkel R."/>
            <person name="Barry K.W."/>
            <person name="Grigoriev I.V."/>
            <person name="Gasch A.P."/>
        </authorList>
    </citation>
    <scope>NUCLEOTIDE SEQUENCE [LARGE SCALE GENOMIC DNA]</scope>
    <source>
        <strain evidence="4">ATCC 10573 / BCRC 21748 / CBS 615 / JCM 9827 / NBRC 10315 / NRRL Y-1498 / VKM Y-70</strain>
    </source>
</reference>
<dbReference type="InterPro" id="IPR003734">
    <property type="entry name" value="DUF155"/>
</dbReference>
<organism evidence="4">
    <name type="scientific">Candida tenuis (strain ATCC 10573 / BCRC 21748 / CBS 615 / JCM 9827 / NBRC 10315 / NRRL Y-1498 / VKM Y-70)</name>
    <name type="common">Yeast</name>
    <name type="synonym">Yamadazyma tenuis</name>
    <dbReference type="NCBI Taxonomy" id="590646"/>
    <lineage>
        <taxon>Eukaryota</taxon>
        <taxon>Fungi</taxon>
        <taxon>Dikarya</taxon>
        <taxon>Ascomycota</taxon>
        <taxon>Saccharomycotina</taxon>
        <taxon>Pichiomycetes</taxon>
        <taxon>Debaryomycetaceae</taxon>
        <taxon>Yamadazyma</taxon>
    </lineage>
</organism>
<dbReference type="PANTHER" id="PTHR16255:SF1">
    <property type="entry name" value="REQUIRED FOR MEIOTIC NUCLEAR DIVISION PROTEIN 1 HOMOLOG"/>
    <property type="match status" value="1"/>
</dbReference>
<evidence type="ECO:0000313" key="4">
    <source>
        <dbReference type="Proteomes" id="UP000000707"/>
    </source>
</evidence>
<dbReference type="AlphaFoldDB" id="G3BD76"/>
<gene>
    <name evidence="3" type="ORF">CANTEDRAFT_111304</name>
</gene>
<dbReference type="Proteomes" id="UP000000707">
    <property type="component" value="Unassembled WGS sequence"/>
</dbReference>
<dbReference type="PANTHER" id="PTHR16255">
    <property type="entry name" value="REQUIRED FOR MEIOTIC NUCLEAR DIVISION PROTEIN 1 HOMOLOG"/>
    <property type="match status" value="1"/>
</dbReference>
<dbReference type="Pfam" id="PF02582">
    <property type="entry name" value="DUF155"/>
    <property type="match status" value="1"/>
</dbReference>
<accession>G3BD76</accession>